<dbReference type="Proteomes" id="UP000437131">
    <property type="component" value="Unassembled WGS sequence"/>
</dbReference>
<dbReference type="Pfam" id="PF05768">
    <property type="entry name" value="Glrx-like"/>
    <property type="match status" value="1"/>
</dbReference>
<protein>
    <submittedName>
        <fullName evidence="1">Glutaredoxin family protein</fullName>
    </submittedName>
</protein>
<dbReference type="EMBL" id="WMIA01000042">
    <property type="protein sequence ID" value="MTF40686.1"/>
    <property type="molecule type" value="Genomic_DNA"/>
</dbReference>
<dbReference type="AlphaFoldDB" id="A0A844H3F4"/>
<name>A0A844H3F4_9CHRO</name>
<dbReference type="SUPFAM" id="SSF52833">
    <property type="entry name" value="Thioredoxin-like"/>
    <property type="match status" value="1"/>
</dbReference>
<dbReference type="PANTHER" id="PTHR33558:SF1">
    <property type="entry name" value="GLUTAREDOXIN-LIKE PROTEIN C5ORF63 HOMOLOG"/>
    <property type="match status" value="1"/>
</dbReference>
<proteinExistence type="predicted"/>
<dbReference type="InterPro" id="IPR052565">
    <property type="entry name" value="Glutaredoxin-like_YDR286C"/>
</dbReference>
<reference evidence="1 2" key="1">
    <citation type="submission" date="2019-11" db="EMBL/GenBank/DDBJ databases">
        <title>Isolation of a new High Light Tolerant Cyanobacteria.</title>
        <authorList>
            <person name="Dobson Z."/>
            <person name="Vaughn N."/>
            <person name="Vaughn M."/>
            <person name="Fromme P."/>
            <person name="Mazor Y."/>
        </authorList>
    </citation>
    <scope>NUCLEOTIDE SEQUENCE [LARGE SCALE GENOMIC DNA]</scope>
    <source>
        <strain evidence="1 2">0216</strain>
    </source>
</reference>
<dbReference type="RefSeq" id="WP_155084744.1">
    <property type="nucleotide sequence ID" value="NZ_WMIA01000042.1"/>
</dbReference>
<dbReference type="InterPro" id="IPR036249">
    <property type="entry name" value="Thioredoxin-like_sf"/>
</dbReference>
<dbReference type="PANTHER" id="PTHR33558">
    <property type="entry name" value="GLUTAREDOXIN-LIKE PROTEIN C5ORF63 HOMOLOG"/>
    <property type="match status" value="1"/>
</dbReference>
<gene>
    <name evidence="1" type="ORF">GGC33_17400</name>
</gene>
<organism evidence="1 2">
    <name type="scientific">Cyanobacterium aponinum 0216</name>
    <dbReference type="NCBI Taxonomy" id="2676140"/>
    <lineage>
        <taxon>Bacteria</taxon>
        <taxon>Bacillati</taxon>
        <taxon>Cyanobacteriota</taxon>
        <taxon>Cyanophyceae</taxon>
        <taxon>Oscillatoriophycideae</taxon>
        <taxon>Chroococcales</taxon>
        <taxon>Geminocystaceae</taxon>
        <taxon>Cyanobacterium</taxon>
    </lineage>
</organism>
<evidence type="ECO:0000313" key="2">
    <source>
        <dbReference type="Proteomes" id="UP000437131"/>
    </source>
</evidence>
<evidence type="ECO:0000313" key="1">
    <source>
        <dbReference type="EMBL" id="MTF40686.1"/>
    </source>
</evidence>
<dbReference type="Gene3D" id="3.40.30.10">
    <property type="entry name" value="Glutaredoxin"/>
    <property type="match status" value="1"/>
</dbReference>
<comment type="caution">
    <text evidence="1">The sequence shown here is derived from an EMBL/GenBank/DDBJ whole genome shotgun (WGS) entry which is preliminary data.</text>
</comment>
<accession>A0A844H3F4</accession>
<sequence length="87" mass="10310">MELILYSKTGCHLCEGLEEKLRAIDDIDINLEIRDITKNKEWWEKYQYEIPVLYLAMDGQEKLIPRNSPRISVNQLSKVLQKFANKQ</sequence>
<dbReference type="InterPro" id="IPR008554">
    <property type="entry name" value="Glutaredoxin-like"/>
</dbReference>